<evidence type="ECO:0000313" key="6">
    <source>
        <dbReference type="Proteomes" id="UP000278907"/>
    </source>
</evidence>
<dbReference type="SUPFAM" id="SSF56801">
    <property type="entry name" value="Acetyl-CoA synthetase-like"/>
    <property type="match status" value="3"/>
</dbReference>
<dbReference type="Gene3D" id="1.10.1200.10">
    <property type="entry name" value="ACP-like"/>
    <property type="match status" value="2"/>
</dbReference>
<name>A0ABX9QMH0_9BACT</name>
<dbReference type="Gene3D" id="3.30.559.30">
    <property type="entry name" value="Nonribosomal peptide synthetase, condensation domain"/>
    <property type="match status" value="3"/>
</dbReference>
<dbReference type="Pfam" id="PF00501">
    <property type="entry name" value="AMP-binding"/>
    <property type="match status" value="3"/>
</dbReference>
<dbReference type="InterPro" id="IPR020845">
    <property type="entry name" value="AMP-binding_CS"/>
</dbReference>
<evidence type="ECO:0000256" key="3">
    <source>
        <dbReference type="ARBA" id="ARBA00022553"/>
    </source>
</evidence>
<dbReference type="InterPro" id="IPR029058">
    <property type="entry name" value="AB_hydrolase_fold"/>
</dbReference>
<dbReference type="Pfam" id="PF13193">
    <property type="entry name" value="AMP-binding_C"/>
    <property type="match status" value="3"/>
</dbReference>
<dbReference type="InterPro" id="IPR009081">
    <property type="entry name" value="PP-bd_ACP"/>
</dbReference>
<dbReference type="PROSITE" id="PS00012">
    <property type="entry name" value="PHOSPHOPANTETHEINE"/>
    <property type="match status" value="3"/>
</dbReference>
<protein>
    <submittedName>
        <fullName evidence="5">Amino acid adenylation domain-containing protein</fullName>
    </submittedName>
</protein>
<dbReference type="SUPFAM" id="SSF52777">
    <property type="entry name" value="CoA-dependent acyltransferases"/>
    <property type="match status" value="6"/>
</dbReference>
<dbReference type="Gene3D" id="2.30.38.10">
    <property type="entry name" value="Luciferase, Domain 3"/>
    <property type="match status" value="3"/>
</dbReference>
<dbReference type="NCBIfam" id="NF003417">
    <property type="entry name" value="PRK04813.1"/>
    <property type="match status" value="3"/>
</dbReference>
<dbReference type="InterPro" id="IPR000873">
    <property type="entry name" value="AMP-dep_synth/lig_dom"/>
</dbReference>
<comment type="caution">
    <text evidence="5">The sequence shown here is derived from an EMBL/GenBank/DDBJ whole genome shotgun (WGS) entry which is preliminary data.</text>
</comment>
<dbReference type="Pfam" id="PF00550">
    <property type="entry name" value="PP-binding"/>
    <property type="match status" value="3"/>
</dbReference>
<evidence type="ECO:0000256" key="1">
    <source>
        <dbReference type="ARBA" id="ARBA00001957"/>
    </source>
</evidence>
<dbReference type="PROSITE" id="PS00455">
    <property type="entry name" value="AMP_BINDING"/>
    <property type="match status" value="2"/>
</dbReference>
<accession>A0ABX9QMH0</accession>
<dbReference type="SMART" id="SM00823">
    <property type="entry name" value="PKS_PP"/>
    <property type="match status" value="3"/>
</dbReference>
<proteinExistence type="predicted"/>
<evidence type="ECO:0000313" key="5">
    <source>
        <dbReference type="EMBL" id="RKI10603.1"/>
    </source>
</evidence>
<dbReference type="Pfam" id="PF00668">
    <property type="entry name" value="Condensation"/>
    <property type="match status" value="3"/>
</dbReference>
<dbReference type="InterPro" id="IPR023213">
    <property type="entry name" value="CAT-like_dom_sf"/>
</dbReference>
<evidence type="ECO:0000256" key="2">
    <source>
        <dbReference type="ARBA" id="ARBA00022450"/>
    </source>
</evidence>
<dbReference type="InterPro" id="IPR036736">
    <property type="entry name" value="ACP-like_sf"/>
</dbReference>
<dbReference type="Gene3D" id="3.40.50.980">
    <property type="match status" value="6"/>
</dbReference>
<dbReference type="CDD" id="cd12117">
    <property type="entry name" value="A_NRPS_Srf_like"/>
    <property type="match status" value="1"/>
</dbReference>
<dbReference type="PANTHER" id="PTHR45527">
    <property type="entry name" value="NONRIBOSOMAL PEPTIDE SYNTHETASE"/>
    <property type="match status" value="1"/>
</dbReference>
<dbReference type="CDD" id="cd05930">
    <property type="entry name" value="A_NRPS"/>
    <property type="match status" value="2"/>
</dbReference>
<dbReference type="PANTHER" id="PTHR45527:SF1">
    <property type="entry name" value="FATTY ACID SYNTHASE"/>
    <property type="match status" value="1"/>
</dbReference>
<dbReference type="InterPro" id="IPR010071">
    <property type="entry name" value="AA_adenyl_dom"/>
</dbReference>
<dbReference type="SUPFAM" id="SSF47336">
    <property type="entry name" value="ACP-like"/>
    <property type="match status" value="3"/>
</dbReference>
<feature type="domain" description="Carrier" evidence="4">
    <location>
        <begin position="2578"/>
        <end position="2653"/>
    </location>
</feature>
<keyword evidence="6" id="KW-1185">Reference proteome</keyword>
<dbReference type="Gene3D" id="3.30.300.30">
    <property type="match status" value="3"/>
</dbReference>
<evidence type="ECO:0000259" key="4">
    <source>
        <dbReference type="PROSITE" id="PS50075"/>
    </source>
</evidence>
<feature type="domain" description="Carrier" evidence="4">
    <location>
        <begin position="456"/>
        <end position="531"/>
    </location>
</feature>
<keyword evidence="2" id="KW-0596">Phosphopantetheine</keyword>
<dbReference type="Proteomes" id="UP000278907">
    <property type="component" value="Unassembled WGS sequence"/>
</dbReference>
<comment type="cofactor">
    <cofactor evidence="1">
        <name>pantetheine 4'-phosphate</name>
        <dbReference type="ChEBI" id="CHEBI:47942"/>
    </cofactor>
</comment>
<dbReference type="InterPro" id="IPR045851">
    <property type="entry name" value="AMP-bd_C_sf"/>
</dbReference>
<dbReference type="InterPro" id="IPR025110">
    <property type="entry name" value="AMP-bd_C"/>
</dbReference>
<organism evidence="5 6">
    <name type="scientific">Corallococcus praedator</name>
    <dbReference type="NCBI Taxonomy" id="2316724"/>
    <lineage>
        <taxon>Bacteria</taxon>
        <taxon>Pseudomonadati</taxon>
        <taxon>Myxococcota</taxon>
        <taxon>Myxococcia</taxon>
        <taxon>Myxococcales</taxon>
        <taxon>Cystobacterineae</taxon>
        <taxon>Myxococcaceae</taxon>
        <taxon>Corallococcus</taxon>
    </lineage>
</organism>
<gene>
    <name evidence="5" type="ORF">D7Y13_12350</name>
</gene>
<dbReference type="InterPro" id="IPR006162">
    <property type="entry name" value="Ppantetheine_attach_site"/>
</dbReference>
<feature type="domain" description="Carrier" evidence="4">
    <location>
        <begin position="1521"/>
        <end position="1596"/>
    </location>
</feature>
<dbReference type="CDD" id="cd19531">
    <property type="entry name" value="LCL_NRPS-like"/>
    <property type="match status" value="2"/>
</dbReference>
<dbReference type="EMBL" id="RAWI01000072">
    <property type="protein sequence ID" value="RKI10603.1"/>
    <property type="molecule type" value="Genomic_DNA"/>
</dbReference>
<dbReference type="InterPro" id="IPR001242">
    <property type="entry name" value="Condensation_dom"/>
</dbReference>
<dbReference type="Gene3D" id="3.30.559.10">
    <property type="entry name" value="Chloramphenicol acetyltransferase-like domain"/>
    <property type="match status" value="3"/>
</dbReference>
<sequence>MCIRARCMERSVELVVGLLGILKAGGAYLPLDPTYPADRLSFMLEDARSPVLVTMGRLRETVRAAAPRIVFLDDDRVAIAARSGDAPATGVQRDNLAYVIYTSGSSGRPKGVENRHGGLTNLVRWFVKEYAVVPADRVAQQAVMGFDACGLELWPALSVGASVHIVDEETRFSSARLVEWFQREAITLAHLPPVLAEAIVEGALPAGFPLRALLTGSDKVQRAPRHAPPFRFTNHYGPTEAAILATWSPIQASEGMQPPPIGRPLPGVRVYVLDPHLQPVPIGVPGELYIGGRGLGRGYAHRPDLTAERFIPDAFGPEAGARLYRTGDLVRYRADGVLEFLGRADHQVKIRGFRIELAEIESVLAQHPSVRDTVVLAREDAPGDKRLVAYVVPREGLSFGASGLRSHLRGKLPDYMMPAAFVELPALPVTPNGKVDRKALPPPDLTSADLARDFVAPRTPVEEVLATVWAQVLRVPRVSLFDSFFDLGGHSLLAMQVLGRVRTAFGVDVPLRALFETPTVAAVAALVEAAMRAGTVPTAPALVPALREGLLPLSFAQQRLWLLDRLDPDSPLYNVPAAVNLSGPLNAIALEQALQALVQRHEALRTIFPSIEGQPHQAIASELAPRLKVVELHTPEESAWQAEVQRLAKHEAETPFDLAHGPLLRATLLKRSEQEHVLLLTLHHIVSDGWSLGVLVREVAALYKAASQGRASSLPALPIQYADYALWQRQWLSGEVLKTELSWWKQHLTGAPPALELPTDRPRPSVRSHRGSVLPVALPRELSSALAALSRREGSTLFMTLLAAFQVLLHRHSGQDDIVVGSPIAGRTRAETEGLIGFFVNTLVLRTDLSGEPSFRELLKRVREVTLGAYVHQDVPFEKLVEELAPARDLSRSPLFQVMFVLQNAPTPELSLGEAKLTPMPVAQTVAKFELTLFLEETADGLKGSLEYNTDLFDAGTVERLAGHYQTLLEGIVAEPEQSVSRLPLLTEPEHHQLVRAFNQTQTDFPRERCIHELFEAQAKKTPDAVAVVFEDQRLTYRELDQRANQLGHHLRSMGVGPEVLVGLCVERSLELVVGLLGILKAGGAYLPLDPSYPEERLAFMLEDSGTPILLTQRQRVDGLPKHRARTLLLDTDWEHIARERMDKPESGGGPEGLAYVIYTSGSTGKPNGVMIPHRGLVNYLAWCTQAYDVVNGRGAPVHSSISFDLTITGLFSPLLVGQPVVLLPERDGIDVLVDALDRHDDFSLVKLTPAHLELIPRLLRPERAAGRARALVIGGEALSWEALSFFQRSAPATRLINEYGPTETVVGCCIYEAPADVAKTGPVPIGRPIANTRLYVLDARLQPTPLNVPGELYIGGAGVGRGYRNRPALTAERFRPDPFSDEPDARLYKTGDLCRWLPDGNVEYLGRADHQVKLRGFRIELGEIESILSQHPSVRQAVVIAREDAPGEKRLVAYVVGHETPLPGLDELRSHLQGRLPDYMVPTAFVALPVLPLTPNGKVDRKALPPPDLASADLARDFVGPRTPVEEVLATVWAQVLRVPRVSLFDNFFDLGGHSLLAMQVLGRVRTAFGVDVPLRALFETPTIAALAPLVEAAMRVGAVPTAPALVPALRKGLLPLSFAQQRLWLLDRLEPDSPLYNVPTAVHLSGPLNAMALEQALQALVQRHEALRTIFPSIEGQPHQAIASELAPRLKVVELHTPEEAAWRAEVQRLAKQEAETPFDLARGPLLRATLLKRSEQEHVLLLTLHHIVSDGWSLGVLIRELGALHAGHAASLPALPIQYADYALWQRQWLSGEVLKTELSWWKQHLAGAPPALELPTDRPRPSVRSHRGSVLPVALPRELSSALAALSRREGSTLFMTLLAAFQVLLHRHSGQDDIVVGSPIAGRTRAETEGLIGFFVNTLVLRTDLSGEPSFRELLKRVREVTLGAYVHQDVPFEKLVEELAPARDLSRSPLFQVMFVLQNAPMPELSLGEAKLTPMPVAQTVAKFELTLFLEETADGLKGSLEYNTDLFDAGTVERLAGHYQTLLEGIVAEPEQSVSRLPLLTEPEHHQLVRAFNQTQTDFPRERCIHELFEAQAKKTPDAVAVVFEDQRLTYRELDQRANQLGHHLRAMGVGPEVLVGLCVERSLELVVGLLGILKAGGAYLPLDPNYPEERLAFMLEDTGTPLLLTQRHLVERLPTRRPQVLLLDEGLSSMAGESIPAPVSGAGPESLAYVVYTSGSTGRPKGVCVVHRGVVRLVKETRYAHFSETETFLHLASLSFDASTFELWGPLLNGGRLVVFPAERPTLATIGEVVRREAVTTLWLTASLFNAVMDAQPEVLRPLRQLLVGGEALSVPHVKRALEVLPGVRLINGYGPTESTTFACCHTISEADGVTSIPLGRPIANTEAYVLDRHARPVPVGVAGELYLGGDGLARGYLNRPELTAGAFVPHPFSADPRARLYKTGDLVRVRPDGNLEFLGRLDHQVKLRGFRIELGEIEEQFGRHPAIREVVVLAREDVPGEKRLVAYLVAHEGTLLGAGELRSYLQGKLPEFMVPAAFVELPALPLSSNGKVDRKALPPPDLASADPERAFVGPRTPVEETLVALWAELLGVPRVGVFDSFFALGGHSLLAMKVLGRVRTAFGVDVPLRALFEGPTTAALAQHVEAALRARGDTLPFASSPAGDTLGPLAADVVEPPVLVPPRASYPLSPSQRRYWRDYVRDPQRTWSNISAAVPLGGALLAEPIERAINLLIARHESLRTAFPMEGGERVQVVASEARCVLTVTDLTRLAPEHRASALADIRRGEANRLFDLEAAPLLRAHLVQAGEGQSLLFMTGHHLIVDGWSLFLMRQELAALYVECLTGSPSTLEPLKLQYKDFSEWQNRLLAQGAFEPNRRYWLEHLAPPLPPVPFADFVHPEAGTDRTGAAYRVLLPGPLWDQVKHAAGVLGVSPFVLLLTGFFTLIHDQEGSRDIIIGTPVNGRDANHFPSLIGLAINLVMLRVRLEDGDTFASCAAKVQFALLSAMQHQSYQNDRILADLGFDPGADSFALTTSFFSALNVEAPVAPDFRAAGAVHEVLPTEVRFDVMWYAVEYSDGMVLDCRYCGSLFPRDVVEKQVARYLELLEHHLPTPRALLASLAPQSLSNPRR</sequence>
<reference evidence="5 6" key="1">
    <citation type="submission" date="2018-09" db="EMBL/GenBank/DDBJ databases">
        <authorList>
            <person name="Livingstone P.G."/>
            <person name="Whitworth D.E."/>
        </authorList>
    </citation>
    <scope>NUCLEOTIDE SEQUENCE [LARGE SCALE GENOMIC DNA]</scope>
    <source>
        <strain evidence="5 6">CA031B</strain>
    </source>
</reference>
<dbReference type="InterPro" id="IPR020806">
    <property type="entry name" value="PKS_PP-bd"/>
</dbReference>
<keyword evidence="3" id="KW-0597">Phosphoprotein</keyword>
<dbReference type="PROSITE" id="PS50075">
    <property type="entry name" value="CARRIER"/>
    <property type="match status" value="3"/>
</dbReference>
<dbReference type="NCBIfam" id="TIGR01733">
    <property type="entry name" value="AA-adenyl-dom"/>
    <property type="match status" value="3"/>
</dbReference>
<dbReference type="Gene3D" id="3.40.50.1820">
    <property type="entry name" value="alpha/beta hydrolase"/>
    <property type="match status" value="1"/>
</dbReference>